<evidence type="ECO:0000313" key="2">
    <source>
        <dbReference type="Proteomes" id="UP000579153"/>
    </source>
</evidence>
<protein>
    <submittedName>
        <fullName evidence="1">Uncharacterized protein</fullName>
    </submittedName>
</protein>
<proteinExistence type="predicted"/>
<gene>
    <name evidence="1" type="ORF">HD596_005708</name>
</gene>
<dbReference type="RefSeq" id="WP_221519550.1">
    <property type="nucleotide sequence ID" value="NZ_JACHMB010000001.1"/>
</dbReference>
<reference evidence="1 2" key="1">
    <citation type="submission" date="2020-08" db="EMBL/GenBank/DDBJ databases">
        <title>Sequencing the genomes of 1000 actinobacteria strains.</title>
        <authorList>
            <person name="Klenk H.-P."/>
        </authorList>
    </citation>
    <scope>NUCLEOTIDE SEQUENCE [LARGE SCALE GENOMIC DNA]</scope>
    <source>
        <strain evidence="1 2">DSM 45507</strain>
    </source>
</reference>
<dbReference type="AlphaFoldDB" id="A0A7W9G830"/>
<sequence length="161" mass="18108">MNIDAKSEADDQFAIVHSLLSPSLDIRGLIAAPFGNRRTQSSLEESRAGADVPDDGGRIRRTRREVALYGEIGEYLVRRLVEWNERHSGSIEFRALGDSPAIGLTLPPDCGTWVERAGRELPPRRGVRLLPRNRAIRTYDSTDARFIFEDVFAKSQAFARR</sequence>
<comment type="caution">
    <text evidence="1">The sequence shown here is derived from an EMBL/GenBank/DDBJ whole genome shotgun (WGS) entry which is preliminary data.</text>
</comment>
<accession>A0A7W9G830</accession>
<name>A0A7W9G830_9ACTN</name>
<evidence type="ECO:0000313" key="1">
    <source>
        <dbReference type="EMBL" id="MBB5778952.1"/>
    </source>
</evidence>
<keyword evidence="2" id="KW-1185">Reference proteome</keyword>
<organism evidence="1 2">
    <name type="scientific">Nonomuraea jabiensis</name>
    <dbReference type="NCBI Taxonomy" id="882448"/>
    <lineage>
        <taxon>Bacteria</taxon>
        <taxon>Bacillati</taxon>
        <taxon>Actinomycetota</taxon>
        <taxon>Actinomycetes</taxon>
        <taxon>Streptosporangiales</taxon>
        <taxon>Streptosporangiaceae</taxon>
        <taxon>Nonomuraea</taxon>
    </lineage>
</organism>
<dbReference type="EMBL" id="JACHMB010000001">
    <property type="protein sequence ID" value="MBB5778952.1"/>
    <property type="molecule type" value="Genomic_DNA"/>
</dbReference>
<dbReference type="Proteomes" id="UP000579153">
    <property type="component" value="Unassembled WGS sequence"/>
</dbReference>